<dbReference type="EMBL" id="LAVV01002799">
    <property type="protein sequence ID" value="KNZ62584.1"/>
    <property type="molecule type" value="Genomic_DNA"/>
</dbReference>
<dbReference type="VEuPathDB" id="FungiDB:VP01_1251g4"/>
<reference evidence="2 3" key="1">
    <citation type="submission" date="2015-08" db="EMBL/GenBank/DDBJ databases">
        <title>Next Generation Sequencing and Analysis of the Genome of Puccinia sorghi L Schw, the Causal Agent of Maize Common Rust.</title>
        <authorList>
            <person name="Rochi L."/>
            <person name="Burguener G."/>
            <person name="Darino M."/>
            <person name="Turjanski A."/>
            <person name="Kreff E."/>
            <person name="Dieguez M.J."/>
            <person name="Sacco F."/>
        </authorList>
    </citation>
    <scope>NUCLEOTIDE SEQUENCE [LARGE SCALE GENOMIC DNA]</scope>
    <source>
        <strain evidence="2 3">RO10H11247</strain>
    </source>
</reference>
<organism evidence="2 3">
    <name type="scientific">Puccinia sorghi</name>
    <dbReference type="NCBI Taxonomy" id="27349"/>
    <lineage>
        <taxon>Eukaryota</taxon>
        <taxon>Fungi</taxon>
        <taxon>Dikarya</taxon>
        <taxon>Basidiomycota</taxon>
        <taxon>Pucciniomycotina</taxon>
        <taxon>Pucciniomycetes</taxon>
        <taxon>Pucciniales</taxon>
        <taxon>Pucciniaceae</taxon>
        <taxon>Puccinia</taxon>
    </lineage>
</organism>
<dbReference type="Proteomes" id="UP000037035">
    <property type="component" value="Unassembled WGS sequence"/>
</dbReference>
<protein>
    <submittedName>
        <fullName evidence="2">Uncharacterized protein</fullName>
    </submittedName>
</protein>
<evidence type="ECO:0000313" key="2">
    <source>
        <dbReference type="EMBL" id="KNZ62584.1"/>
    </source>
</evidence>
<keyword evidence="1" id="KW-0732">Signal</keyword>
<comment type="caution">
    <text evidence="2">The sequence shown here is derived from an EMBL/GenBank/DDBJ whole genome shotgun (WGS) entry which is preliminary data.</text>
</comment>
<dbReference type="OrthoDB" id="2512429at2759"/>
<accession>A0A0L6VPE1</accession>
<feature type="signal peptide" evidence="1">
    <location>
        <begin position="1"/>
        <end position="27"/>
    </location>
</feature>
<name>A0A0L6VPE1_9BASI</name>
<sequence>MHSKGSLSHMFGFLILIMGLCPGQVFGAFCPAAAKSNAVCGATDSTGKLVKARGPDVNKKGTDFTCKDETFNTPICCSVSSGKIGDKFKELCGGAPQGAKRGFVKKPITNS</sequence>
<evidence type="ECO:0000313" key="3">
    <source>
        <dbReference type="Proteomes" id="UP000037035"/>
    </source>
</evidence>
<feature type="chain" id="PRO_5005568700" evidence="1">
    <location>
        <begin position="28"/>
        <end position="111"/>
    </location>
</feature>
<evidence type="ECO:0000256" key="1">
    <source>
        <dbReference type="SAM" id="SignalP"/>
    </source>
</evidence>
<dbReference type="AlphaFoldDB" id="A0A0L6VPE1"/>
<keyword evidence="3" id="KW-1185">Reference proteome</keyword>
<proteinExistence type="predicted"/>
<gene>
    <name evidence="2" type="ORF">VP01_1251g4</name>
</gene>